<comment type="caution">
    <text evidence="1">The sequence shown here is derived from an EMBL/GenBank/DDBJ whole genome shotgun (WGS) entry which is preliminary data.</text>
</comment>
<sequence length="80" mass="8974">MRAFPGGVAEDEYMPLLAVLARYLCDENVVIVAAELTGRDRGIVMNDVYAAQERSESIDVGRVVRRLEAAGFREWLSKEE</sequence>
<proteinExistence type="predicted"/>
<gene>
    <name evidence="1" type="ORF">BE08_19650</name>
</gene>
<evidence type="ECO:0000313" key="2">
    <source>
        <dbReference type="Proteomes" id="UP000075420"/>
    </source>
</evidence>
<reference evidence="1 2" key="1">
    <citation type="submission" date="2014-02" db="EMBL/GenBank/DDBJ databases">
        <title>The small core and large imbalanced accessory genome model reveals a collaborative survival strategy of Sorangium cellulosum strains in nature.</title>
        <authorList>
            <person name="Han K."/>
            <person name="Peng R."/>
            <person name="Blom J."/>
            <person name="Li Y.-Z."/>
        </authorList>
    </citation>
    <scope>NUCLEOTIDE SEQUENCE [LARGE SCALE GENOMIC DNA]</scope>
    <source>
        <strain evidence="1 2">So0157-25</strain>
    </source>
</reference>
<protein>
    <submittedName>
        <fullName evidence="1">Uncharacterized protein</fullName>
    </submittedName>
</protein>
<dbReference type="AlphaFoldDB" id="A0A150P1L0"/>
<name>A0A150P1L0_SORCE</name>
<accession>A0A150P1L0</accession>
<organism evidence="1 2">
    <name type="scientific">Sorangium cellulosum</name>
    <name type="common">Polyangium cellulosum</name>
    <dbReference type="NCBI Taxonomy" id="56"/>
    <lineage>
        <taxon>Bacteria</taxon>
        <taxon>Pseudomonadati</taxon>
        <taxon>Myxococcota</taxon>
        <taxon>Polyangia</taxon>
        <taxon>Polyangiales</taxon>
        <taxon>Polyangiaceae</taxon>
        <taxon>Sorangium</taxon>
    </lineage>
</organism>
<dbReference type="Proteomes" id="UP000075420">
    <property type="component" value="Unassembled WGS sequence"/>
</dbReference>
<dbReference type="Gene3D" id="1.10.150.430">
    <property type="entry name" value="DUF3349, helical bundle"/>
    <property type="match status" value="1"/>
</dbReference>
<dbReference type="Pfam" id="PF11829">
    <property type="entry name" value="DUF3349"/>
    <property type="match status" value="1"/>
</dbReference>
<dbReference type="EMBL" id="JELY01003420">
    <property type="protein sequence ID" value="KYF49037.1"/>
    <property type="molecule type" value="Genomic_DNA"/>
</dbReference>
<evidence type="ECO:0000313" key="1">
    <source>
        <dbReference type="EMBL" id="KYF49037.1"/>
    </source>
</evidence>
<dbReference type="InterPro" id="IPR021784">
    <property type="entry name" value="DUF3349"/>
</dbReference>
<dbReference type="InterPro" id="IPR044918">
    <property type="entry name" value="DUF3349_helical"/>
</dbReference>